<dbReference type="PANTHER" id="PTHR48050">
    <property type="entry name" value="STEROL 3-BETA-GLUCOSYLTRANSFERASE"/>
    <property type="match status" value="1"/>
</dbReference>
<evidence type="ECO:0000313" key="3">
    <source>
        <dbReference type="Proteomes" id="UP000199372"/>
    </source>
</evidence>
<keyword evidence="2" id="KW-0808">Transferase</keyword>
<accession>A0A1H8B8E8</accession>
<dbReference type="InterPro" id="IPR010610">
    <property type="entry name" value="EryCIII-like_C"/>
</dbReference>
<name>A0A1H8B8E8_9RHOB</name>
<keyword evidence="3" id="KW-1185">Reference proteome</keyword>
<dbReference type="Gene3D" id="3.40.50.2000">
    <property type="entry name" value="Glycogen Phosphorylase B"/>
    <property type="match status" value="2"/>
</dbReference>
<dbReference type="RefSeq" id="WP_091843826.1">
    <property type="nucleotide sequence ID" value="NZ_FOCM01000001.1"/>
</dbReference>
<dbReference type="Proteomes" id="UP000199372">
    <property type="component" value="Unassembled WGS sequence"/>
</dbReference>
<dbReference type="OrthoDB" id="9805366at2"/>
<evidence type="ECO:0000259" key="1">
    <source>
        <dbReference type="Pfam" id="PF06722"/>
    </source>
</evidence>
<organism evidence="2 3">
    <name type="scientific">Palleronia pelagia</name>
    <dbReference type="NCBI Taxonomy" id="387096"/>
    <lineage>
        <taxon>Bacteria</taxon>
        <taxon>Pseudomonadati</taxon>
        <taxon>Pseudomonadota</taxon>
        <taxon>Alphaproteobacteria</taxon>
        <taxon>Rhodobacterales</taxon>
        <taxon>Roseobacteraceae</taxon>
        <taxon>Palleronia</taxon>
    </lineage>
</organism>
<reference evidence="3" key="1">
    <citation type="submission" date="2016-10" db="EMBL/GenBank/DDBJ databases">
        <authorList>
            <person name="Varghese N."/>
            <person name="Submissions S."/>
        </authorList>
    </citation>
    <scope>NUCLEOTIDE SEQUENCE [LARGE SCALE GENOMIC DNA]</scope>
    <source>
        <strain evidence="3">DSM 26893</strain>
    </source>
</reference>
<dbReference type="PANTHER" id="PTHR48050:SF13">
    <property type="entry name" value="STEROL 3-BETA-GLUCOSYLTRANSFERASE UGT80A2"/>
    <property type="match status" value="1"/>
</dbReference>
<dbReference type="InterPro" id="IPR050426">
    <property type="entry name" value="Glycosyltransferase_28"/>
</dbReference>
<protein>
    <submittedName>
        <fullName evidence="2">UDP:flavonoid glycosyltransferase YjiC, YdhE family</fullName>
    </submittedName>
</protein>
<sequence>MTAPILLSTVGSLGDLFPVLALARALRARGQPVRLLLGPDDRDTAAGLGIEATAFGPDSATVAARLGMDRDAIARQVFRDPSPILRQATYPMLADLAREMQPHARGCRAVGWTALAMAAPLAAEREGVPHAPILLQPMLMRSALAPPRVRGFVPPMIPRPGGRLALGWNRTWLGIVDLEMRRRHGRAQARVRKELGLPPTNAVPFFGHAVEPALRLGLWDPVLGTPPKDAAAVEVTGFSALPDDGALPVGLREFLDAGPPPFVVTLGSVSHRLAGRDFWDRAVRLGRAAGMRMVLLSGPVDAPRGDDILALPFAPHAPLFARAGVVLHHGGMGTLGRALHAGVPQLILPLGADQPDNAARAERLGVAHRLRGQVDGPKAVEDLKDMRRRADVAQSLAARLIPDGAVRAADQMMSRF</sequence>
<proteinExistence type="predicted"/>
<evidence type="ECO:0000313" key="2">
    <source>
        <dbReference type="EMBL" id="SEM78384.1"/>
    </source>
</evidence>
<dbReference type="GO" id="GO:0016757">
    <property type="term" value="F:glycosyltransferase activity"/>
    <property type="evidence" value="ECO:0007669"/>
    <property type="project" value="UniProtKB-ARBA"/>
</dbReference>
<gene>
    <name evidence="2" type="ORF">SAMN04488011_101455</name>
</gene>
<dbReference type="Pfam" id="PF06722">
    <property type="entry name" value="EryCIII-like_C"/>
    <property type="match status" value="1"/>
</dbReference>
<dbReference type="SUPFAM" id="SSF53756">
    <property type="entry name" value="UDP-Glycosyltransferase/glycogen phosphorylase"/>
    <property type="match status" value="1"/>
</dbReference>
<feature type="domain" description="Erythromycin biosynthesis protein CIII-like C-terminal" evidence="1">
    <location>
        <begin position="311"/>
        <end position="382"/>
    </location>
</feature>
<dbReference type="AlphaFoldDB" id="A0A1H8B8E8"/>
<dbReference type="EMBL" id="FOCM01000001">
    <property type="protein sequence ID" value="SEM78384.1"/>
    <property type="molecule type" value="Genomic_DNA"/>
</dbReference>